<gene>
    <name evidence="2" type="ORF">L2W38_07930</name>
</gene>
<accession>A0ABS9ESF3</accession>
<dbReference type="Pfam" id="PF12728">
    <property type="entry name" value="HTH_17"/>
    <property type="match status" value="1"/>
</dbReference>
<dbReference type="InterPro" id="IPR041657">
    <property type="entry name" value="HTH_17"/>
</dbReference>
<evidence type="ECO:0000313" key="2">
    <source>
        <dbReference type="EMBL" id="MCF4142743.1"/>
    </source>
</evidence>
<sequence>MTKKRYMTPEEAATARGVTPATIRKWLREGYIDGIKMGRLWRVVEDGDVEIEKLDKKTEALLRGSLEKLQESMNRITELIGSGGNIQLIRALCTVLPQLEDASDKIVALSEMASREKI</sequence>
<evidence type="ECO:0000313" key="3">
    <source>
        <dbReference type="Proteomes" id="UP001200430"/>
    </source>
</evidence>
<dbReference type="NCBIfam" id="TIGR01764">
    <property type="entry name" value="excise"/>
    <property type="match status" value="1"/>
</dbReference>
<reference evidence="2 3" key="1">
    <citation type="submission" date="2022-01" db="EMBL/GenBank/DDBJ databases">
        <title>Dethiosulfovibrio faecalis sp. nov., a novel proteolytic, non-sulfur-reducing bacterium isolated from a marine aquaculture solid waste bioreactor.</title>
        <authorList>
            <person name="Grabowski S."/>
            <person name="Apolinario E."/>
            <person name="Schneider N."/>
            <person name="Marshall C.W."/>
            <person name="Sowers K.R."/>
        </authorList>
    </citation>
    <scope>NUCLEOTIDE SEQUENCE [LARGE SCALE GENOMIC DNA]</scope>
    <source>
        <strain evidence="2 3">DSM 12537</strain>
    </source>
</reference>
<protein>
    <submittedName>
        <fullName evidence="2">Helix-turn-helix domain-containing protein</fullName>
    </submittedName>
</protein>
<dbReference type="Proteomes" id="UP001200430">
    <property type="component" value="Unassembled WGS sequence"/>
</dbReference>
<dbReference type="SUPFAM" id="SSF46955">
    <property type="entry name" value="Putative DNA-binding domain"/>
    <property type="match status" value="1"/>
</dbReference>
<dbReference type="InterPro" id="IPR010093">
    <property type="entry name" value="SinI_DNA-bd"/>
</dbReference>
<feature type="domain" description="Helix-turn-helix" evidence="1">
    <location>
        <begin position="6"/>
        <end position="43"/>
    </location>
</feature>
<keyword evidence="3" id="KW-1185">Reference proteome</keyword>
<proteinExistence type="predicted"/>
<dbReference type="InterPro" id="IPR009061">
    <property type="entry name" value="DNA-bd_dom_put_sf"/>
</dbReference>
<evidence type="ECO:0000259" key="1">
    <source>
        <dbReference type="Pfam" id="PF12728"/>
    </source>
</evidence>
<name>A0ABS9ESF3_9BACT</name>
<organism evidence="2 3">
    <name type="scientific">Dethiosulfovibrio marinus</name>
    <dbReference type="NCBI Taxonomy" id="133532"/>
    <lineage>
        <taxon>Bacteria</taxon>
        <taxon>Thermotogati</taxon>
        <taxon>Synergistota</taxon>
        <taxon>Synergistia</taxon>
        <taxon>Synergistales</taxon>
        <taxon>Dethiosulfovibrionaceae</taxon>
        <taxon>Dethiosulfovibrio</taxon>
    </lineage>
</organism>
<dbReference type="EMBL" id="JAKGUD010000007">
    <property type="protein sequence ID" value="MCF4142743.1"/>
    <property type="molecule type" value="Genomic_DNA"/>
</dbReference>
<dbReference type="RefSeq" id="WP_236099465.1">
    <property type="nucleotide sequence ID" value="NZ_JAKGUD010000007.1"/>
</dbReference>
<comment type="caution">
    <text evidence="2">The sequence shown here is derived from an EMBL/GenBank/DDBJ whole genome shotgun (WGS) entry which is preliminary data.</text>
</comment>